<name>X1V028_9ZZZZ</name>
<accession>X1V028</accession>
<gene>
    <name evidence="2" type="ORF">S12H4_43602</name>
</gene>
<reference evidence="2" key="1">
    <citation type="journal article" date="2014" name="Front. Microbiol.">
        <title>High frequency of phylogenetically diverse reductive dehalogenase-homologous genes in deep subseafloor sedimentary metagenomes.</title>
        <authorList>
            <person name="Kawai M."/>
            <person name="Futagami T."/>
            <person name="Toyoda A."/>
            <person name="Takaki Y."/>
            <person name="Nishi S."/>
            <person name="Hori S."/>
            <person name="Arai W."/>
            <person name="Tsubouchi T."/>
            <person name="Morono Y."/>
            <person name="Uchiyama I."/>
            <person name="Ito T."/>
            <person name="Fujiyama A."/>
            <person name="Inagaki F."/>
            <person name="Takami H."/>
        </authorList>
    </citation>
    <scope>NUCLEOTIDE SEQUENCE</scope>
    <source>
        <strain evidence="2">Expedition CK06-06</strain>
    </source>
</reference>
<keyword evidence="1" id="KW-0812">Transmembrane</keyword>
<dbReference type="EMBL" id="BARW01026779">
    <property type="protein sequence ID" value="GAJ09197.1"/>
    <property type="molecule type" value="Genomic_DNA"/>
</dbReference>
<dbReference type="AlphaFoldDB" id="X1V028"/>
<organism evidence="2">
    <name type="scientific">marine sediment metagenome</name>
    <dbReference type="NCBI Taxonomy" id="412755"/>
    <lineage>
        <taxon>unclassified sequences</taxon>
        <taxon>metagenomes</taxon>
        <taxon>ecological metagenomes</taxon>
    </lineage>
</organism>
<evidence type="ECO:0000256" key="1">
    <source>
        <dbReference type="SAM" id="Phobius"/>
    </source>
</evidence>
<proteinExistence type="predicted"/>
<feature type="transmembrane region" description="Helical" evidence="1">
    <location>
        <begin position="31"/>
        <end position="49"/>
    </location>
</feature>
<keyword evidence="1" id="KW-0472">Membrane</keyword>
<keyword evidence="1" id="KW-1133">Transmembrane helix</keyword>
<evidence type="ECO:0000313" key="2">
    <source>
        <dbReference type="EMBL" id="GAJ09197.1"/>
    </source>
</evidence>
<sequence>MKSIIVPVVAILAIVGLEIYALSQGINGAVLGWVVAIIAGLGGYEIKALREKFTKPK</sequence>
<protein>
    <submittedName>
        <fullName evidence="2">Uncharacterized protein</fullName>
    </submittedName>
</protein>
<comment type="caution">
    <text evidence="2">The sequence shown here is derived from an EMBL/GenBank/DDBJ whole genome shotgun (WGS) entry which is preliminary data.</text>
</comment>